<dbReference type="EMBL" id="WVTA01000006">
    <property type="protein sequence ID" value="KAK3209427.1"/>
    <property type="molecule type" value="Genomic_DNA"/>
</dbReference>
<name>A0AAN6M0E1_9PLEO</name>
<dbReference type="Proteomes" id="UP001280581">
    <property type="component" value="Unassembled WGS sequence"/>
</dbReference>
<feature type="domain" description="DUF8212" evidence="2">
    <location>
        <begin position="262"/>
        <end position="291"/>
    </location>
</feature>
<evidence type="ECO:0000259" key="1">
    <source>
        <dbReference type="Pfam" id="PF06985"/>
    </source>
</evidence>
<dbReference type="InterPro" id="IPR058525">
    <property type="entry name" value="DUF8212"/>
</dbReference>
<gene>
    <name evidence="3" type="ORF">GRF29_69g1744961</name>
</gene>
<accession>A0AAN6M0E1</accession>
<evidence type="ECO:0000259" key="2">
    <source>
        <dbReference type="Pfam" id="PF26640"/>
    </source>
</evidence>
<evidence type="ECO:0000313" key="3">
    <source>
        <dbReference type="EMBL" id="KAK3209427.1"/>
    </source>
</evidence>
<reference evidence="3 4" key="1">
    <citation type="submission" date="2021-02" db="EMBL/GenBank/DDBJ databases">
        <title>Genome assembly of Pseudopithomyces chartarum.</title>
        <authorList>
            <person name="Jauregui R."/>
            <person name="Singh J."/>
            <person name="Voisey C."/>
        </authorList>
    </citation>
    <scope>NUCLEOTIDE SEQUENCE [LARGE SCALE GENOMIC DNA]</scope>
    <source>
        <strain evidence="3 4">AGR01</strain>
    </source>
</reference>
<keyword evidence="4" id="KW-1185">Reference proteome</keyword>
<dbReference type="InterPro" id="IPR010730">
    <property type="entry name" value="HET"/>
</dbReference>
<dbReference type="PANTHER" id="PTHR10622:SF10">
    <property type="entry name" value="HET DOMAIN-CONTAINING PROTEIN"/>
    <property type="match status" value="1"/>
</dbReference>
<dbReference type="Pfam" id="PF26640">
    <property type="entry name" value="DUF8212"/>
    <property type="match status" value="1"/>
</dbReference>
<protein>
    <recommendedName>
        <fullName evidence="5">Heterokaryon incompatibility domain-containing protein</fullName>
    </recommendedName>
</protein>
<dbReference type="AlphaFoldDB" id="A0AAN6M0E1"/>
<organism evidence="3 4">
    <name type="scientific">Pseudopithomyces chartarum</name>
    <dbReference type="NCBI Taxonomy" id="1892770"/>
    <lineage>
        <taxon>Eukaryota</taxon>
        <taxon>Fungi</taxon>
        <taxon>Dikarya</taxon>
        <taxon>Ascomycota</taxon>
        <taxon>Pezizomycotina</taxon>
        <taxon>Dothideomycetes</taxon>
        <taxon>Pleosporomycetidae</taxon>
        <taxon>Pleosporales</taxon>
        <taxon>Massarineae</taxon>
        <taxon>Didymosphaeriaceae</taxon>
        <taxon>Pseudopithomyces</taxon>
    </lineage>
</organism>
<dbReference type="Pfam" id="PF06985">
    <property type="entry name" value="HET"/>
    <property type="match status" value="1"/>
</dbReference>
<feature type="domain" description="Heterokaryon incompatibility" evidence="1">
    <location>
        <begin position="20"/>
        <end position="155"/>
    </location>
</feature>
<evidence type="ECO:0000313" key="4">
    <source>
        <dbReference type="Proteomes" id="UP001280581"/>
    </source>
</evidence>
<sequence length="583" mass="67046">MRLLNVSTLKLEQARPSARYAILSHTWADGEEILFDECHDLESVLQHIPTWSEEQPLEAFQIRSLIRKKNSAIGSTGGIIKFKEGHIKLKRCCELARAQGIDYVWVDTCCIDKSSSTELSEAINSMYDYYKNSAVCYVFLADVYNDSMGAIARQFQHTRWAKRGWCLQEIIAPEVVEFYDTQWIKLGSRRELAQILHQSTKIDLDILQREYDEMLDLSRYSIAQRMSWASRRETTRPEDIAYCLLGLFDVNMPLLYGEGSKKAFYRLQEEIMKHSMDQSIFAWKTDRTDLNKQVGVLAQSPADFASSANVIFFWADSEPFEMTNKGLRATLPAIVHEDKWYREVMLSCRYKDEPDTQLGLRIVEATDDATTKAKLYIRLNGLHEIRNVEKRTTENRTLETLYLARTDFVPTAHKGCCFRFNFTGHTKTFGGQFRWWRLAEPSEGIWFAGSRTLRLDPDACVKASETDISTYLVEYSEQAPTKNARIRFTIRRDEGFHCSRTTTYPIYACGFEDLTGERLMANYTCSRDDFKHTIQASKMTQPKVIMGEVVYEIGLNFIIEPLAAKKSAGSKARSSLVPAFVRA</sequence>
<dbReference type="PANTHER" id="PTHR10622">
    <property type="entry name" value="HET DOMAIN-CONTAINING PROTEIN"/>
    <property type="match status" value="1"/>
</dbReference>
<comment type="caution">
    <text evidence="3">The sequence shown here is derived from an EMBL/GenBank/DDBJ whole genome shotgun (WGS) entry which is preliminary data.</text>
</comment>
<evidence type="ECO:0008006" key="5">
    <source>
        <dbReference type="Google" id="ProtNLM"/>
    </source>
</evidence>
<proteinExistence type="predicted"/>